<proteinExistence type="inferred from homology"/>
<dbReference type="Gene3D" id="3.40.190.10">
    <property type="entry name" value="Periplasmic binding protein-like II"/>
    <property type="match status" value="2"/>
</dbReference>
<dbReference type="SUPFAM" id="SSF53850">
    <property type="entry name" value="Periplasmic binding protein-like II"/>
    <property type="match status" value="1"/>
</dbReference>
<reference evidence="5 6" key="1">
    <citation type="submission" date="2016-10" db="EMBL/GenBank/DDBJ databases">
        <authorList>
            <person name="de Groot N.N."/>
        </authorList>
    </citation>
    <scope>NUCLEOTIDE SEQUENCE [LARGE SCALE GENOMIC DNA]</scope>
    <source>
        <strain evidence="5 6">JCM 19513</strain>
    </source>
</reference>
<gene>
    <name evidence="5" type="ORF">SAMN05216214_109148</name>
</gene>
<name>A0A1H7NHH2_9GAMM</name>
<evidence type="ECO:0000313" key="6">
    <source>
        <dbReference type="Proteomes" id="UP000185766"/>
    </source>
</evidence>
<dbReference type="InterPro" id="IPR001638">
    <property type="entry name" value="Solute-binding_3/MltF_N"/>
</dbReference>
<dbReference type="PANTHER" id="PTHR35936:SF25">
    <property type="entry name" value="ABC TRANSPORTER SUBSTRATE-BINDING PROTEIN"/>
    <property type="match status" value="1"/>
</dbReference>
<keyword evidence="6" id="KW-1185">Reference proteome</keyword>
<evidence type="ECO:0000256" key="1">
    <source>
        <dbReference type="ARBA" id="ARBA00010333"/>
    </source>
</evidence>
<keyword evidence="2 3" id="KW-0732">Signal</keyword>
<dbReference type="Proteomes" id="UP000185766">
    <property type="component" value="Unassembled WGS sequence"/>
</dbReference>
<evidence type="ECO:0000259" key="4">
    <source>
        <dbReference type="SMART" id="SM00062"/>
    </source>
</evidence>
<evidence type="ECO:0000256" key="2">
    <source>
        <dbReference type="ARBA" id="ARBA00022729"/>
    </source>
</evidence>
<protein>
    <submittedName>
        <fullName evidence="5">Polar amino acid transport system substrate-binding protein</fullName>
    </submittedName>
</protein>
<dbReference type="EMBL" id="FOAS01000009">
    <property type="protein sequence ID" value="SEL22759.1"/>
    <property type="molecule type" value="Genomic_DNA"/>
</dbReference>
<organism evidence="5 6">
    <name type="scientific">Atopomonas hussainii</name>
    <dbReference type="NCBI Taxonomy" id="1429083"/>
    <lineage>
        <taxon>Bacteria</taxon>
        <taxon>Pseudomonadati</taxon>
        <taxon>Pseudomonadota</taxon>
        <taxon>Gammaproteobacteria</taxon>
        <taxon>Pseudomonadales</taxon>
        <taxon>Pseudomonadaceae</taxon>
        <taxon>Atopomonas</taxon>
    </lineage>
</organism>
<comment type="similarity">
    <text evidence="1">Belongs to the bacterial solute-binding protein 3 family.</text>
</comment>
<dbReference type="RefSeq" id="WP_074868101.1">
    <property type="nucleotide sequence ID" value="NZ_FOAS01000009.1"/>
</dbReference>
<feature type="chain" id="PRO_5010198318" evidence="3">
    <location>
        <begin position="21"/>
        <end position="244"/>
    </location>
</feature>
<dbReference type="SMART" id="SM00062">
    <property type="entry name" value="PBPb"/>
    <property type="match status" value="1"/>
</dbReference>
<evidence type="ECO:0000256" key="3">
    <source>
        <dbReference type="SAM" id="SignalP"/>
    </source>
</evidence>
<accession>A0A1H7NHH2</accession>
<evidence type="ECO:0000313" key="5">
    <source>
        <dbReference type="EMBL" id="SEL22759.1"/>
    </source>
</evidence>
<dbReference type="AlphaFoldDB" id="A0A1H7NHH2"/>
<sequence>MPIKQLLAGIALLCASLAQADTITAAGDPWPPFLDPEHAKQGVAVEIVTAALASQGHTLKFSFMPWQRALDGVKDGSIDILVGAWHTQEREAYLMFGDAYLSNDLKFIKRKGDSFAYTGIDSLKGKNIGTVRGYGYGDEFANATHFKKQEAAELMPSILKLAGGRIDLTLEDEVVARSMISKKDPALLEQLEFVDPPLSSNPLHIATGQKNANKTNIIDAFNKGLAAIKADGTFDDILTRNGLK</sequence>
<feature type="signal peptide" evidence="3">
    <location>
        <begin position="1"/>
        <end position="20"/>
    </location>
</feature>
<dbReference type="Pfam" id="PF00497">
    <property type="entry name" value="SBP_bac_3"/>
    <property type="match status" value="1"/>
</dbReference>
<dbReference type="PANTHER" id="PTHR35936">
    <property type="entry name" value="MEMBRANE-BOUND LYTIC MUREIN TRANSGLYCOSYLASE F"/>
    <property type="match status" value="1"/>
</dbReference>
<feature type="domain" description="Solute-binding protein family 3/N-terminal" evidence="4">
    <location>
        <begin position="40"/>
        <end position="244"/>
    </location>
</feature>
<dbReference type="STRING" id="1429083.GCA_001885685_03097"/>